<protein>
    <submittedName>
        <fullName evidence="1">Uncharacterized protein</fullName>
    </submittedName>
</protein>
<name>A0ACC0YX47_9ROSI</name>
<comment type="caution">
    <text evidence="1">The sequence shown here is derived from an EMBL/GenBank/DDBJ whole genome shotgun (WGS) entry which is preliminary data.</text>
</comment>
<dbReference type="EMBL" id="CM047739">
    <property type="protein sequence ID" value="KAJ0041960.1"/>
    <property type="molecule type" value="Genomic_DNA"/>
</dbReference>
<accession>A0ACC0YX47</accession>
<gene>
    <name evidence="1" type="ORF">Pint_17978</name>
</gene>
<dbReference type="Proteomes" id="UP001163603">
    <property type="component" value="Chromosome 4"/>
</dbReference>
<keyword evidence="2" id="KW-1185">Reference proteome</keyword>
<sequence length="294" mass="33997">MVNVMLISFGAPFNLWGEAMLSTCYIQNKIPFKKTGKTPYALWKSHVLNLKYFKVWGCFAKVLIPEPKRKRLGHKTVDCMFKGYAQNNAAYRFMVIKQEVGLYGANTIIESKNANFFKNVFPKKINYETFESSPQHDTHQNSSKSSKLEIRRSKRVRKAKSFGDDYYVFLVKNDPQTYEEAMTSRDASLWKEAVNNEIESIMSNHTWEVVNFPPGTKPIGCKWIFKKKLKTDGSIDKYKARLFAKGYTQKKDIDYFDTYAPVTRIASIRVLIALSAILMGYSQMYEIAQVIKLE</sequence>
<evidence type="ECO:0000313" key="1">
    <source>
        <dbReference type="EMBL" id="KAJ0041960.1"/>
    </source>
</evidence>
<organism evidence="1 2">
    <name type="scientific">Pistacia integerrima</name>
    <dbReference type="NCBI Taxonomy" id="434235"/>
    <lineage>
        <taxon>Eukaryota</taxon>
        <taxon>Viridiplantae</taxon>
        <taxon>Streptophyta</taxon>
        <taxon>Embryophyta</taxon>
        <taxon>Tracheophyta</taxon>
        <taxon>Spermatophyta</taxon>
        <taxon>Magnoliopsida</taxon>
        <taxon>eudicotyledons</taxon>
        <taxon>Gunneridae</taxon>
        <taxon>Pentapetalae</taxon>
        <taxon>rosids</taxon>
        <taxon>malvids</taxon>
        <taxon>Sapindales</taxon>
        <taxon>Anacardiaceae</taxon>
        <taxon>Pistacia</taxon>
    </lineage>
</organism>
<proteinExistence type="predicted"/>
<reference evidence="2" key="1">
    <citation type="journal article" date="2023" name="G3 (Bethesda)">
        <title>Genome assembly and association tests identify interacting loci associated with vigor, precocity, and sex in interspecific pistachio rootstocks.</title>
        <authorList>
            <person name="Palmer W."/>
            <person name="Jacygrad E."/>
            <person name="Sagayaradj S."/>
            <person name="Cavanaugh K."/>
            <person name="Han R."/>
            <person name="Bertier L."/>
            <person name="Beede B."/>
            <person name="Kafkas S."/>
            <person name="Golino D."/>
            <person name="Preece J."/>
            <person name="Michelmore R."/>
        </authorList>
    </citation>
    <scope>NUCLEOTIDE SEQUENCE [LARGE SCALE GENOMIC DNA]</scope>
</reference>
<evidence type="ECO:0000313" key="2">
    <source>
        <dbReference type="Proteomes" id="UP001163603"/>
    </source>
</evidence>